<keyword evidence="2" id="KW-1185">Reference proteome</keyword>
<proteinExistence type="predicted"/>
<evidence type="ECO:0000313" key="1">
    <source>
        <dbReference type="EMBL" id="CAD73309.1"/>
    </source>
</evidence>
<evidence type="ECO:0000313" key="2">
    <source>
        <dbReference type="Proteomes" id="UP000001025"/>
    </source>
</evidence>
<dbReference type="KEGG" id="rba:RB3633"/>
<name>Q7UTX5_RHOBA</name>
<protein>
    <submittedName>
        <fullName evidence="1">Uncharacterized protein</fullName>
    </submittedName>
</protein>
<reference evidence="1 2" key="1">
    <citation type="journal article" date="2003" name="Proc. Natl. Acad. Sci. U.S.A.">
        <title>Complete genome sequence of the marine planctomycete Pirellula sp. strain 1.</title>
        <authorList>
            <person name="Gloeckner F.O."/>
            <person name="Kube M."/>
            <person name="Bauer M."/>
            <person name="Teeling H."/>
            <person name="Lombardot T."/>
            <person name="Ludwig W."/>
            <person name="Gade D."/>
            <person name="Beck A."/>
            <person name="Borzym K."/>
            <person name="Heitmann K."/>
            <person name="Rabus R."/>
            <person name="Schlesner H."/>
            <person name="Amann R."/>
            <person name="Reinhardt R."/>
        </authorList>
    </citation>
    <scope>NUCLEOTIDE SEQUENCE [LARGE SCALE GENOMIC DNA]</scope>
    <source>
        <strain evidence="2">DSM 10527 / NCIMB 13988 / SH1</strain>
    </source>
</reference>
<dbReference type="AlphaFoldDB" id="Q7UTX5"/>
<dbReference type="STRING" id="243090.RB3633"/>
<dbReference type="Proteomes" id="UP000001025">
    <property type="component" value="Chromosome"/>
</dbReference>
<dbReference type="InParanoid" id="Q7UTX5"/>
<dbReference type="HOGENOM" id="CLU_2438748_0_0_0"/>
<accession>Q7UTX5</accession>
<dbReference type="EMBL" id="BX294139">
    <property type="protein sequence ID" value="CAD73309.1"/>
    <property type="molecule type" value="Genomic_DNA"/>
</dbReference>
<dbReference type="EnsemblBacteria" id="CAD73309">
    <property type="protein sequence ID" value="CAD73309"/>
    <property type="gene ID" value="RB3633"/>
</dbReference>
<sequence>MAPFANGYAAQRTRITGRILHNHLPGIVGDTKRSLDRIYTRPEPIVKFLASTIALRCSGHARTTLGSQKIKLAEGFLRTRFPACRLPRHF</sequence>
<gene>
    <name evidence="1" type="ordered locus">RB3633</name>
</gene>
<organism evidence="1 2">
    <name type="scientific">Rhodopirellula baltica (strain DSM 10527 / NCIMB 13988 / SH1)</name>
    <dbReference type="NCBI Taxonomy" id="243090"/>
    <lineage>
        <taxon>Bacteria</taxon>
        <taxon>Pseudomonadati</taxon>
        <taxon>Planctomycetota</taxon>
        <taxon>Planctomycetia</taxon>
        <taxon>Pirellulales</taxon>
        <taxon>Pirellulaceae</taxon>
        <taxon>Rhodopirellula</taxon>
    </lineage>
</organism>